<dbReference type="InterPro" id="IPR036322">
    <property type="entry name" value="WD40_repeat_dom_sf"/>
</dbReference>
<keyword evidence="7" id="KW-1185">Reference proteome</keyword>
<feature type="repeat" description="WD" evidence="3">
    <location>
        <begin position="1006"/>
        <end position="1046"/>
    </location>
</feature>
<comment type="caution">
    <text evidence="6">The sequence shown here is derived from an EMBL/GenBank/DDBJ whole genome shotgun (WGS) entry which is preliminary data.</text>
</comment>
<evidence type="ECO:0000256" key="3">
    <source>
        <dbReference type="PROSITE-ProRule" id="PRU00221"/>
    </source>
</evidence>
<evidence type="ECO:0000313" key="6">
    <source>
        <dbReference type="EMBL" id="GKT16787.1"/>
    </source>
</evidence>
<proteinExistence type="predicted"/>
<organism evidence="6 7">
    <name type="scientific">Aduncisulcus paluster</name>
    <dbReference type="NCBI Taxonomy" id="2918883"/>
    <lineage>
        <taxon>Eukaryota</taxon>
        <taxon>Metamonada</taxon>
        <taxon>Carpediemonas-like organisms</taxon>
        <taxon>Aduncisulcus</taxon>
    </lineage>
</organism>
<keyword evidence="2" id="KW-0677">Repeat</keyword>
<keyword evidence="1 3" id="KW-0853">WD repeat</keyword>
<name>A0ABQ5JYS0_9EUKA</name>
<dbReference type="SUPFAM" id="SSF50978">
    <property type="entry name" value="WD40 repeat-like"/>
    <property type="match status" value="1"/>
</dbReference>
<dbReference type="PANTHER" id="PTHR19848">
    <property type="entry name" value="WD40 REPEAT PROTEIN"/>
    <property type="match status" value="1"/>
</dbReference>
<dbReference type="InterPro" id="IPR001680">
    <property type="entry name" value="WD40_rpt"/>
</dbReference>
<feature type="repeat" description="WD" evidence="3">
    <location>
        <begin position="276"/>
        <end position="301"/>
    </location>
</feature>
<reference evidence="6" key="1">
    <citation type="submission" date="2022-03" db="EMBL/GenBank/DDBJ databases">
        <title>Draft genome sequence of Aduncisulcus paluster, a free-living microaerophilic Fornicata.</title>
        <authorList>
            <person name="Yuyama I."/>
            <person name="Kume K."/>
            <person name="Tamura T."/>
            <person name="Inagaki Y."/>
            <person name="Hashimoto T."/>
        </authorList>
    </citation>
    <scope>NUCLEOTIDE SEQUENCE</scope>
    <source>
        <strain evidence="6">NY0171</strain>
    </source>
</reference>
<evidence type="ECO:0000256" key="2">
    <source>
        <dbReference type="ARBA" id="ARBA00022737"/>
    </source>
</evidence>
<feature type="repeat" description="WD" evidence="3">
    <location>
        <begin position="1212"/>
        <end position="1237"/>
    </location>
</feature>
<keyword evidence="5" id="KW-0812">Transmembrane</keyword>
<accession>A0ABQ5JYS0</accession>
<feature type="coiled-coil region" evidence="4">
    <location>
        <begin position="780"/>
        <end position="807"/>
    </location>
</feature>
<dbReference type="PROSITE" id="PS50294">
    <property type="entry name" value="WD_REPEATS_REGION"/>
    <property type="match status" value="2"/>
</dbReference>
<dbReference type="PROSITE" id="PS50082">
    <property type="entry name" value="WD_REPEATS_2"/>
    <property type="match status" value="5"/>
</dbReference>
<protein>
    <submittedName>
        <fullName evidence="6">Uncharacterized protein</fullName>
    </submittedName>
</protein>
<keyword evidence="5" id="KW-1133">Transmembrane helix</keyword>
<dbReference type="Proteomes" id="UP001057375">
    <property type="component" value="Unassembled WGS sequence"/>
</dbReference>
<dbReference type="Gene3D" id="2.130.10.10">
    <property type="entry name" value="YVTN repeat-like/Quinoprotein amine dehydrogenase"/>
    <property type="match status" value="4"/>
</dbReference>
<dbReference type="PANTHER" id="PTHR19848:SF8">
    <property type="entry name" value="F-BOX AND WD REPEAT DOMAIN CONTAINING 7"/>
    <property type="match status" value="1"/>
</dbReference>
<dbReference type="PROSITE" id="PS00678">
    <property type="entry name" value="WD_REPEATS_1"/>
    <property type="match status" value="1"/>
</dbReference>
<evidence type="ECO:0000256" key="4">
    <source>
        <dbReference type="SAM" id="Coils"/>
    </source>
</evidence>
<feature type="transmembrane region" description="Helical" evidence="5">
    <location>
        <begin position="471"/>
        <end position="495"/>
    </location>
</feature>
<feature type="repeat" description="WD" evidence="3">
    <location>
        <begin position="1252"/>
        <end position="1268"/>
    </location>
</feature>
<dbReference type="Pfam" id="PF00400">
    <property type="entry name" value="WD40"/>
    <property type="match status" value="6"/>
</dbReference>
<evidence type="ECO:0000256" key="5">
    <source>
        <dbReference type="SAM" id="Phobius"/>
    </source>
</evidence>
<dbReference type="InterPro" id="IPR015943">
    <property type="entry name" value="WD40/YVTN_repeat-like_dom_sf"/>
</dbReference>
<dbReference type="InterPro" id="IPR011047">
    <property type="entry name" value="Quinoprotein_ADH-like_sf"/>
</dbReference>
<dbReference type="SUPFAM" id="SSF50998">
    <property type="entry name" value="Quinoprotein alcohol dehydrogenase-like"/>
    <property type="match status" value="1"/>
</dbReference>
<dbReference type="EMBL" id="BQXS01011790">
    <property type="protein sequence ID" value="GKT16787.1"/>
    <property type="molecule type" value="Genomic_DNA"/>
</dbReference>
<evidence type="ECO:0000313" key="7">
    <source>
        <dbReference type="Proteomes" id="UP001057375"/>
    </source>
</evidence>
<dbReference type="SMART" id="SM00320">
    <property type="entry name" value="WD40"/>
    <property type="match status" value="8"/>
</dbReference>
<keyword evidence="5" id="KW-0472">Membrane</keyword>
<keyword evidence="4" id="KW-0175">Coiled coil</keyword>
<feature type="repeat" description="WD" evidence="3">
    <location>
        <begin position="1089"/>
        <end position="1123"/>
    </location>
</feature>
<feature type="transmembrane region" description="Helical" evidence="5">
    <location>
        <begin position="438"/>
        <end position="459"/>
    </location>
</feature>
<sequence>LTAVESLLHVSPSPVQSCFDLFSTITPSTLKSLFATWREFGIGFKNTALSLIEGLSMAITSVSVSVITRPMIGDIISENVKNLCLIFPNIPKPASPMGLSNPRRHARRADDQFTQKKMDFKYTIKACMYAFPKVHHVSFVAPWLYCAFVLPWIDFIWKDLITISIVLPGYEEKQFFDDVKVNRSDFMRQTAKDCAEFAEFCCDKDVSGLFQVGLPKEREELSWFGHASSIEPEQVLETVATGSVWVRGVEIEETTLTEPSFSVSSTWAKPCISGGGNYIAAGGSDGIVRVWERRTGKLVSRLNGGERVDCVSFSFGGMLVNCGHPRLFTELGNNVSMYNQYSSTDRDNLLASSGAFVVPPPKSAMVFPVRTSDRKTIATKYDPLWFGSMISKTEYKNITKGLDSMVSEYNGEKIGKRDLAQETNAAVDTSVKSSWTSIKVTCIVFCCCAVFFLPIAIPLCSCGDTMGIPMLMFGIFCLICGIATGITFMGVDVWYNNPIAFCNQIQLKAVEYNQQLMPRGLYVMVYHYCYLSKSLYHYDSFKLFYIFVKIPPQPSPIKLKRNAKSLLDLPKELVETAKKGAQLLTAIHLPVAEALLYVSPEAVIANAQRVHCFESICSAMESPQHTTSAPVAMASLPLTGPAPPPIVQASMPPSQIIPPTDGESIYVDDEPEAPEVPVMNYQYQPPVGSQGPYFQNTQDDIGLYQRCEQQKTKIRNLEGVVHKFEESVIEDDEKVVGSRRTKAIIENLKKEVSQADTARGTALNMVAKLQESNFELKSKLSAAEVSISEMRSKISEQEESAEKVRTELVAQQVRNAALKKSRQSTIDELNELMIKFADINKKYSLLSAQYDDLSKTMESVMKETRKLKGADKVQSYIKKYKDKMSDEEAKAKESLLGFGAGSSFVLTPPKKLHKTFKPCSQSLFSCAFMLSGSDRDVVVCGGEDKVVRAIDCGSGKEEGSFAGSLGSIMAVATSNFSSSSSLIASGSADATVRLFSLSKHRTLCQLTGHADSVNSVVFSDAQHVISAGTDHTIRRWEINRAYQSEYVLSDSRINDIVTWHGGTYVCAAHSNHSLSVWDIRCKNKIYEVEKVHSKAVTGLSVSANGKHLVTMGRDGKVKLWDVNKLGRPVSSFSMLSSIVSESKISSSPRSSIALKSLATSSPRSSVSLKSLGGPASPQSPGGIIHDALIATLTEPSFSVSSTWAKPCISGGGNYIAAGGSDGIVRVWERRTGKLVSRLNGGERVDCVSFSFGGMLVSSHKDGTLNIWK</sequence>
<gene>
    <name evidence="6" type="ORF">ADUPG1_010983</name>
</gene>
<feature type="non-terminal residue" evidence="6">
    <location>
        <position position="1"/>
    </location>
</feature>
<evidence type="ECO:0000256" key="1">
    <source>
        <dbReference type="ARBA" id="ARBA00022574"/>
    </source>
</evidence>
<dbReference type="InterPro" id="IPR019775">
    <property type="entry name" value="WD40_repeat_CS"/>
</dbReference>